<protein>
    <submittedName>
        <fullName evidence="1">Transcriptional regulator, contains XRE-family HTH domain</fullName>
    </submittedName>
</protein>
<proteinExistence type="predicted"/>
<reference evidence="1 2" key="1">
    <citation type="submission" date="2016-10" db="EMBL/GenBank/DDBJ databases">
        <authorList>
            <person name="Varghese N."/>
            <person name="Submissions S."/>
        </authorList>
    </citation>
    <scope>NUCLEOTIDE SEQUENCE [LARGE SCALE GENOMIC DNA]</scope>
    <source>
        <strain evidence="1 2">BS2775</strain>
    </source>
</reference>
<keyword evidence="2" id="KW-1185">Reference proteome</keyword>
<gene>
    <name evidence="1" type="ORF">SAMN04490197_0892</name>
</gene>
<dbReference type="SMART" id="SM00530">
    <property type="entry name" value="HTH_XRE"/>
    <property type="match status" value="1"/>
</dbReference>
<dbReference type="AlphaFoldDB" id="A0A0R3A281"/>
<dbReference type="GeneID" id="61617688"/>
<dbReference type="GO" id="GO:0003677">
    <property type="term" value="F:DNA binding"/>
    <property type="evidence" value="ECO:0007669"/>
    <property type="project" value="InterPro"/>
</dbReference>
<dbReference type="RefSeq" id="WP_057722466.1">
    <property type="nucleotide sequence ID" value="NZ_CP027723.1"/>
</dbReference>
<name>A0A0R3A281_9PSED</name>
<organism evidence="1 2">
    <name type="scientific">Pseudomonas orientalis</name>
    <dbReference type="NCBI Taxonomy" id="76758"/>
    <lineage>
        <taxon>Bacteria</taxon>
        <taxon>Pseudomonadati</taxon>
        <taxon>Pseudomonadota</taxon>
        <taxon>Gammaproteobacteria</taxon>
        <taxon>Pseudomonadales</taxon>
        <taxon>Pseudomonadaceae</taxon>
        <taxon>Pseudomonas</taxon>
    </lineage>
</organism>
<dbReference type="Proteomes" id="UP000183653">
    <property type="component" value="Chromosome I"/>
</dbReference>
<evidence type="ECO:0000313" key="1">
    <source>
        <dbReference type="EMBL" id="SDT91891.1"/>
    </source>
</evidence>
<dbReference type="Pfam" id="PF01381">
    <property type="entry name" value="HTH_3"/>
    <property type="match status" value="1"/>
</dbReference>
<dbReference type="SUPFAM" id="SSF47413">
    <property type="entry name" value="lambda repressor-like DNA-binding domains"/>
    <property type="match status" value="1"/>
</dbReference>
<dbReference type="CDD" id="cd00093">
    <property type="entry name" value="HTH_XRE"/>
    <property type="match status" value="1"/>
</dbReference>
<accession>A0A0R3A281</accession>
<evidence type="ECO:0000313" key="2">
    <source>
        <dbReference type="Proteomes" id="UP000183653"/>
    </source>
</evidence>
<dbReference type="InterPro" id="IPR001387">
    <property type="entry name" value="Cro/C1-type_HTH"/>
</dbReference>
<dbReference type="OrthoDB" id="3196789at2"/>
<sequence>MKQIGLRLCEERQRLGYSQQYLAQAGGVTVREQRQYELGEDLPRADYLAQLAGHGVDVVYVVTGKRSTVVNISRHQAQTLMDNRVVGQEVSLDGPPEEDLYFKLSDPSGPPPDQS</sequence>
<dbReference type="EMBL" id="LT629782">
    <property type="protein sequence ID" value="SDT91891.1"/>
    <property type="molecule type" value="Genomic_DNA"/>
</dbReference>
<dbReference type="Gene3D" id="1.10.260.40">
    <property type="entry name" value="lambda repressor-like DNA-binding domains"/>
    <property type="match status" value="1"/>
</dbReference>
<dbReference type="InterPro" id="IPR010982">
    <property type="entry name" value="Lambda_DNA-bd_dom_sf"/>
</dbReference>